<evidence type="ECO:0000259" key="3">
    <source>
        <dbReference type="PROSITE" id="PS50110"/>
    </source>
</evidence>
<feature type="domain" description="GGDEF" evidence="4">
    <location>
        <begin position="190"/>
        <end position="323"/>
    </location>
</feature>
<dbReference type="SMART" id="SM00448">
    <property type="entry name" value="REC"/>
    <property type="match status" value="1"/>
</dbReference>
<keyword evidence="6" id="KW-1185">Reference proteome</keyword>
<feature type="domain" description="Response regulatory" evidence="3">
    <location>
        <begin position="9"/>
        <end position="133"/>
    </location>
</feature>
<sequence length="323" mass="34898">MIPGTSPARILIVDDSEDSADITAAFLEEGGFSRISFARSAAEAFDLIGLGQEEHAAGPFDLIIMDIMMPEVDGIEACARLRLHEAGRYVPILMLSAAREIQALNQAFVAGANDFVAKPVTQIDLLARVRTLLRFGREQDRRLMREAEVAQRNAAMQKGALGDAMVDPVTHLARGMMVEMSLRNCRETNRPAALALIQIDEYERYEAFRGTEETRRLLRTVATMLARTPAPMAAIAFYYGGGSFIIVDPGADSDEALCESAGTITETVKAAALPHGNALAGAMVSLSALTAWGEGDQLAALTGQTLARMTYEQKARGLYVEEG</sequence>
<dbReference type="SUPFAM" id="SSF55073">
    <property type="entry name" value="Nucleotide cyclase"/>
    <property type="match status" value="1"/>
</dbReference>
<evidence type="ECO:0000259" key="4">
    <source>
        <dbReference type="PROSITE" id="PS50887"/>
    </source>
</evidence>
<comment type="caution">
    <text evidence="5">The sequence shown here is derived from an EMBL/GenBank/DDBJ whole genome shotgun (WGS) entry which is preliminary data.</text>
</comment>
<dbReference type="InterPro" id="IPR001789">
    <property type="entry name" value="Sig_transdc_resp-reg_receiver"/>
</dbReference>
<dbReference type="InterPro" id="IPR050595">
    <property type="entry name" value="Bact_response_regulator"/>
</dbReference>
<gene>
    <name evidence="5" type="ORF">MTR66_18855</name>
</gene>
<accession>A0ABT0BVN2</accession>
<dbReference type="InterPro" id="IPR000160">
    <property type="entry name" value="GGDEF_dom"/>
</dbReference>
<dbReference type="SMART" id="SM00267">
    <property type="entry name" value="GGDEF"/>
    <property type="match status" value="1"/>
</dbReference>
<protein>
    <submittedName>
        <fullName evidence="5">Response regulator</fullName>
    </submittedName>
</protein>
<evidence type="ECO:0000313" key="5">
    <source>
        <dbReference type="EMBL" id="MCJ2188866.1"/>
    </source>
</evidence>
<dbReference type="PROSITE" id="PS50887">
    <property type="entry name" value="GGDEF"/>
    <property type="match status" value="1"/>
</dbReference>
<proteinExistence type="predicted"/>
<name>A0ABT0BVN2_9SPHN</name>
<feature type="modified residue" description="4-aspartylphosphate" evidence="2">
    <location>
        <position position="66"/>
    </location>
</feature>
<keyword evidence="1 2" id="KW-0597">Phosphoprotein</keyword>
<evidence type="ECO:0000313" key="6">
    <source>
        <dbReference type="Proteomes" id="UP001202281"/>
    </source>
</evidence>
<dbReference type="Gene3D" id="3.30.70.270">
    <property type="match status" value="1"/>
</dbReference>
<dbReference type="PANTHER" id="PTHR44591">
    <property type="entry name" value="STRESS RESPONSE REGULATOR PROTEIN 1"/>
    <property type="match status" value="1"/>
</dbReference>
<dbReference type="PANTHER" id="PTHR44591:SF3">
    <property type="entry name" value="RESPONSE REGULATORY DOMAIN-CONTAINING PROTEIN"/>
    <property type="match status" value="1"/>
</dbReference>
<dbReference type="InterPro" id="IPR011006">
    <property type="entry name" value="CheY-like_superfamily"/>
</dbReference>
<dbReference type="PROSITE" id="PS50110">
    <property type="entry name" value="RESPONSE_REGULATORY"/>
    <property type="match status" value="1"/>
</dbReference>
<dbReference type="RefSeq" id="WP_243923838.1">
    <property type="nucleotide sequence ID" value="NZ_JALHLG010000049.1"/>
</dbReference>
<dbReference type="Pfam" id="PF00072">
    <property type="entry name" value="Response_reg"/>
    <property type="match status" value="1"/>
</dbReference>
<dbReference type="InterPro" id="IPR029787">
    <property type="entry name" value="Nucleotide_cyclase"/>
</dbReference>
<reference evidence="5 6" key="1">
    <citation type="submission" date="2022-04" db="EMBL/GenBank/DDBJ databases">
        <title>Identification of a novel bacterium isolated from mangrove sediments.</title>
        <authorList>
            <person name="Pan X."/>
        </authorList>
    </citation>
    <scope>NUCLEOTIDE SEQUENCE [LARGE SCALE GENOMIC DNA]</scope>
    <source>
        <strain evidence="5 6">B2638</strain>
    </source>
</reference>
<dbReference type="Pfam" id="PF00990">
    <property type="entry name" value="GGDEF"/>
    <property type="match status" value="1"/>
</dbReference>
<dbReference type="EMBL" id="JALHLG010000049">
    <property type="protein sequence ID" value="MCJ2188866.1"/>
    <property type="molecule type" value="Genomic_DNA"/>
</dbReference>
<dbReference type="SUPFAM" id="SSF52172">
    <property type="entry name" value="CheY-like"/>
    <property type="match status" value="1"/>
</dbReference>
<organism evidence="5 6">
    <name type="scientific">Novosphingobium beihaiensis</name>
    <dbReference type="NCBI Taxonomy" id="2930389"/>
    <lineage>
        <taxon>Bacteria</taxon>
        <taxon>Pseudomonadati</taxon>
        <taxon>Pseudomonadota</taxon>
        <taxon>Alphaproteobacteria</taxon>
        <taxon>Sphingomonadales</taxon>
        <taxon>Sphingomonadaceae</taxon>
        <taxon>Novosphingobium</taxon>
    </lineage>
</organism>
<dbReference type="InterPro" id="IPR043128">
    <property type="entry name" value="Rev_trsase/Diguanyl_cyclase"/>
</dbReference>
<evidence type="ECO:0000256" key="1">
    <source>
        <dbReference type="ARBA" id="ARBA00022553"/>
    </source>
</evidence>
<evidence type="ECO:0000256" key="2">
    <source>
        <dbReference type="PROSITE-ProRule" id="PRU00169"/>
    </source>
</evidence>
<dbReference type="Proteomes" id="UP001202281">
    <property type="component" value="Unassembled WGS sequence"/>
</dbReference>
<dbReference type="Gene3D" id="3.40.50.2300">
    <property type="match status" value="1"/>
</dbReference>